<dbReference type="PIRSF" id="PIRSF037748">
    <property type="entry name" value="RnhC"/>
    <property type="match status" value="1"/>
</dbReference>
<evidence type="ECO:0000259" key="16">
    <source>
        <dbReference type="PROSITE" id="PS51975"/>
    </source>
</evidence>
<dbReference type="GO" id="GO:0003723">
    <property type="term" value="F:RNA binding"/>
    <property type="evidence" value="ECO:0007669"/>
    <property type="project" value="UniProtKB-UniRule"/>
</dbReference>
<dbReference type="FunFam" id="3.30.420.10:FF:000047">
    <property type="entry name" value="Ribonuclease HIII"/>
    <property type="match status" value="1"/>
</dbReference>
<dbReference type="GO" id="GO:0043137">
    <property type="term" value="P:DNA replication, removal of RNA primer"/>
    <property type="evidence" value="ECO:0007669"/>
    <property type="project" value="TreeGrafter"/>
</dbReference>
<protein>
    <recommendedName>
        <fullName evidence="7 14">Ribonuclease HIII</fullName>
        <shortName evidence="14">RNase HIII</shortName>
        <ecNumber evidence="6 14">3.1.26.4</ecNumber>
    </recommendedName>
</protein>
<evidence type="ECO:0000256" key="12">
    <source>
        <dbReference type="ARBA" id="ARBA00022801"/>
    </source>
</evidence>
<dbReference type="InterPro" id="IPR012295">
    <property type="entry name" value="TBP_dom_sf"/>
</dbReference>
<organism evidence="17 18">
    <name type="scientific">Candidatus Xianfuyuplasma coldseepsis</name>
    <dbReference type="NCBI Taxonomy" id="2782163"/>
    <lineage>
        <taxon>Bacteria</taxon>
        <taxon>Bacillati</taxon>
        <taxon>Mycoplasmatota</taxon>
        <taxon>Mollicutes</taxon>
        <taxon>Candidatus Izemoplasmatales</taxon>
        <taxon>Candidatus Izemoplasmataceae</taxon>
        <taxon>Candidatus Xianfuyuplasma</taxon>
    </lineage>
</organism>
<dbReference type="Pfam" id="PF01351">
    <property type="entry name" value="RNase_HII"/>
    <property type="match status" value="1"/>
</dbReference>
<evidence type="ECO:0000313" key="18">
    <source>
        <dbReference type="Proteomes" id="UP000514720"/>
    </source>
</evidence>
<dbReference type="Proteomes" id="UP000514720">
    <property type="component" value="Chromosome"/>
</dbReference>
<evidence type="ECO:0000256" key="7">
    <source>
        <dbReference type="ARBA" id="ARBA00021407"/>
    </source>
</evidence>
<evidence type="ECO:0000256" key="9">
    <source>
        <dbReference type="ARBA" id="ARBA00022722"/>
    </source>
</evidence>
<feature type="binding site" evidence="14 15">
    <location>
        <position position="98"/>
    </location>
    <ligand>
        <name>a divalent metal cation</name>
        <dbReference type="ChEBI" id="CHEBI:60240"/>
    </ligand>
</feature>
<feature type="binding site" evidence="14 15">
    <location>
        <position position="201"/>
    </location>
    <ligand>
        <name>a divalent metal cation</name>
        <dbReference type="ChEBI" id="CHEBI:60240"/>
    </ligand>
</feature>
<dbReference type="InterPro" id="IPR036397">
    <property type="entry name" value="RNaseH_sf"/>
</dbReference>
<dbReference type="PANTHER" id="PTHR10954">
    <property type="entry name" value="RIBONUCLEASE H2 SUBUNIT A"/>
    <property type="match status" value="1"/>
</dbReference>
<dbReference type="Gene3D" id="3.30.420.10">
    <property type="entry name" value="Ribonuclease H-like superfamily/Ribonuclease H"/>
    <property type="match status" value="1"/>
</dbReference>
<comment type="cofactor">
    <cofactor evidence="14 15">
        <name>Mn(2+)</name>
        <dbReference type="ChEBI" id="CHEBI:29035"/>
    </cofactor>
    <cofactor evidence="14 15">
        <name>Mg(2+)</name>
        <dbReference type="ChEBI" id="CHEBI:18420"/>
    </cofactor>
    <text evidence="14 15">Manganese or magnesium. Binds 1 divalent metal ion per monomer in the absence of substrate. May bind a second metal ion after substrate binding.</text>
</comment>
<keyword evidence="8 14" id="KW-0963">Cytoplasm</keyword>
<dbReference type="GO" id="GO:0032299">
    <property type="term" value="C:ribonuclease H2 complex"/>
    <property type="evidence" value="ECO:0007669"/>
    <property type="project" value="TreeGrafter"/>
</dbReference>
<dbReference type="InterPro" id="IPR004641">
    <property type="entry name" value="RNase_HIII"/>
</dbReference>
<comment type="similarity">
    <text evidence="5 14">Belongs to the RNase HII family. RnhC subfamily.</text>
</comment>
<evidence type="ECO:0000256" key="10">
    <source>
        <dbReference type="ARBA" id="ARBA00022723"/>
    </source>
</evidence>
<evidence type="ECO:0000256" key="14">
    <source>
        <dbReference type="HAMAP-Rule" id="MF_00053"/>
    </source>
</evidence>
<comment type="function">
    <text evidence="3 14">Endonuclease that specifically degrades the RNA of RNA-DNA hybrids.</text>
</comment>
<evidence type="ECO:0000256" key="1">
    <source>
        <dbReference type="ARBA" id="ARBA00000077"/>
    </source>
</evidence>
<dbReference type="PROSITE" id="PS51975">
    <property type="entry name" value="RNASE_H_2"/>
    <property type="match status" value="1"/>
</dbReference>
<dbReference type="GO" id="GO:0006298">
    <property type="term" value="P:mismatch repair"/>
    <property type="evidence" value="ECO:0007669"/>
    <property type="project" value="TreeGrafter"/>
</dbReference>
<reference evidence="17 18" key="1">
    <citation type="submission" date="2020-02" db="EMBL/GenBank/DDBJ databases">
        <authorList>
            <person name="Zheng R.K."/>
            <person name="Sun C.M."/>
        </authorList>
    </citation>
    <scope>NUCLEOTIDE SEQUENCE [LARGE SCALE GENOMIC DNA]</scope>
    <source>
        <strain evidence="18">zrk13</strain>
    </source>
</reference>
<feature type="domain" description="RNase H type-2" evidence="16">
    <location>
        <begin position="92"/>
        <end position="306"/>
    </location>
</feature>
<dbReference type="NCBIfam" id="TIGR00716">
    <property type="entry name" value="rnhC"/>
    <property type="match status" value="1"/>
</dbReference>
<evidence type="ECO:0000256" key="2">
    <source>
        <dbReference type="ARBA" id="ARBA00001946"/>
    </source>
</evidence>
<dbReference type="AlphaFoldDB" id="A0A7L7KVU0"/>
<keyword evidence="12 14" id="KW-0378">Hydrolase</keyword>
<keyword evidence="18" id="KW-1185">Reference proteome</keyword>
<dbReference type="EMBL" id="CP048914">
    <property type="protein sequence ID" value="QMS85868.1"/>
    <property type="molecule type" value="Genomic_DNA"/>
</dbReference>
<dbReference type="KEGG" id="xcl:G4Z02_08950"/>
<dbReference type="SUPFAM" id="SSF53098">
    <property type="entry name" value="Ribonuclease H-like"/>
    <property type="match status" value="1"/>
</dbReference>
<dbReference type="PANTHER" id="PTHR10954:SF23">
    <property type="entry name" value="RIBONUCLEASE"/>
    <property type="match status" value="1"/>
</dbReference>
<comment type="cofactor">
    <cofactor evidence="2">
        <name>Mg(2+)</name>
        <dbReference type="ChEBI" id="CHEBI:18420"/>
    </cofactor>
</comment>
<sequence length="308" mass="35428">MSFVLALDDQQAQKIMIFYRDYQQDNPNEHVRFFAQTTVVTITLYHSGKLVFQGDDAKAEYDMWVQILQITDTQPQPQPKKPLRASYNDYYYSSIGSDEVGKGDVFGPIVVCAAFLPKNKMDYIKGLGIKDSKQLSDERIRYIGRELINSIPYSVLTLHNEKYNELVRSGFNINKMMAYLHNRAILNVLKKINGSPEVITDQFVPEHLYYRYLHDERNVYKNVTFLTKAESHYASVAIASIIARYAFLRQFDELSKESGFTLLKGAGKQVDEVLADIIEQKGEGFLSSYAKMNYKNIERAREMAKSSD</sequence>
<keyword evidence="10 14" id="KW-0479">Metal-binding</keyword>
<comment type="subcellular location">
    <subcellularLocation>
        <location evidence="4 14">Cytoplasm</location>
    </subcellularLocation>
</comment>
<dbReference type="CDD" id="cd06590">
    <property type="entry name" value="RNase_HII_bacteria_HIII_like"/>
    <property type="match status" value="1"/>
</dbReference>
<dbReference type="EC" id="3.1.26.4" evidence="6 14"/>
<dbReference type="Pfam" id="PF11858">
    <property type="entry name" value="DUF3378"/>
    <property type="match status" value="1"/>
</dbReference>
<dbReference type="InterPro" id="IPR024568">
    <property type="entry name" value="RNase_HIII_N"/>
</dbReference>
<proteinExistence type="inferred from homology"/>
<dbReference type="InterPro" id="IPR024567">
    <property type="entry name" value="RNase_HII/HIII_dom"/>
</dbReference>
<evidence type="ECO:0000256" key="6">
    <source>
        <dbReference type="ARBA" id="ARBA00012180"/>
    </source>
</evidence>
<dbReference type="RefSeq" id="WP_258877680.1">
    <property type="nucleotide sequence ID" value="NZ_CP048914.1"/>
</dbReference>
<keyword evidence="9 14" id="KW-0540">Nuclease</keyword>
<keyword evidence="11 14" id="KW-0255">Endonuclease</keyword>
<dbReference type="InterPro" id="IPR001352">
    <property type="entry name" value="RNase_HII/HIII"/>
</dbReference>
<dbReference type="GO" id="GO:0005737">
    <property type="term" value="C:cytoplasm"/>
    <property type="evidence" value="ECO:0007669"/>
    <property type="project" value="UniProtKB-SubCell"/>
</dbReference>
<dbReference type="HAMAP" id="MF_00053">
    <property type="entry name" value="RNase_HIII"/>
    <property type="match status" value="1"/>
</dbReference>
<dbReference type="InterPro" id="IPR012337">
    <property type="entry name" value="RNaseH-like_sf"/>
</dbReference>
<evidence type="ECO:0000313" key="17">
    <source>
        <dbReference type="EMBL" id="QMS85868.1"/>
    </source>
</evidence>
<evidence type="ECO:0000256" key="5">
    <source>
        <dbReference type="ARBA" id="ARBA00008378"/>
    </source>
</evidence>
<evidence type="ECO:0000256" key="3">
    <source>
        <dbReference type="ARBA" id="ARBA00004065"/>
    </source>
</evidence>
<feature type="binding site" evidence="14 15">
    <location>
        <position position="99"/>
    </location>
    <ligand>
        <name>a divalent metal cation</name>
        <dbReference type="ChEBI" id="CHEBI:60240"/>
    </ligand>
</feature>
<evidence type="ECO:0000256" key="15">
    <source>
        <dbReference type="PROSITE-ProRule" id="PRU01319"/>
    </source>
</evidence>
<gene>
    <name evidence="14 17" type="primary">rnhC</name>
    <name evidence="17" type="ORF">G4Z02_08950</name>
</gene>
<comment type="catalytic activity">
    <reaction evidence="1 14 15">
        <text>Endonucleolytic cleavage to 5'-phosphomonoester.</text>
        <dbReference type="EC" id="3.1.26.4"/>
    </reaction>
</comment>
<keyword evidence="13 14" id="KW-0460">Magnesium</keyword>
<evidence type="ECO:0000256" key="11">
    <source>
        <dbReference type="ARBA" id="ARBA00022759"/>
    </source>
</evidence>
<evidence type="ECO:0000256" key="13">
    <source>
        <dbReference type="ARBA" id="ARBA00022842"/>
    </source>
</evidence>
<evidence type="ECO:0000256" key="4">
    <source>
        <dbReference type="ARBA" id="ARBA00004496"/>
    </source>
</evidence>
<dbReference type="Gene3D" id="3.30.310.10">
    <property type="entry name" value="TATA-Binding Protein"/>
    <property type="match status" value="1"/>
</dbReference>
<name>A0A7L7KVU0_9MOLU</name>
<dbReference type="GO" id="GO:0000287">
    <property type="term" value="F:magnesium ion binding"/>
    <property type="evidence" value="ECO:0007669"/>
    <property type="project" value="UniProtKB-UniRule"/>
</dbReference>
<evidence type="ECO:0000256" key="8">
    <source>
        <dbReference type="ARBA" id="ARBA00022490"/>
    </source>
</evidence>
<accession>A0A7L7KVU0</accession>
<dbReference type="CDD" id="cd14796">
    <property type="entry name" value="RNAse_HIII_N"/>
    <property type="match status" value="1"/>
</dbReference>
<dbReference type="GO" id="GO:0004523">
    <property type="term" value="F:RNA-DNA hybrid ribonuclease activity"/>
    <property type="evidence" value="ECO:0007669"/>
    <property type="project" value="UniProtKB-UniRule"/>
</dbReference>